<reference evidence="1" key="5">
    <citation type="journal article" date="2021" name="G3 (Bethesda)">
        <title>Aegilops tauschii genome assembly Aet v5.0 features greater sequence contiguity and improved annotation.</title>
        <authorList>
            <person name="Wang L."/>
            <person name="Zhu T."/>
            <person name="Rodriguez J.C."/>
            <person name="Deal K.R."/>
            <person name="Dubcovsky J."/>
            <person name="McGuire P.E."/>
            <person name="Lux T."/>
            <person name="Spannagl M."/>
            <person name="Mayer K.F.X."/>
            <person name="Baldrich P."/>
            <person name="Meyers B.C."/>
            <person name="Huo N."/>
            <person name="Gu Y.Q."/>
            <person name="Zhou H."/>
            <person name="Devos K.M."/>
            <person name="Bennetzen J.L."/>
            <person name="Unver T."/>
            <person name="Budak H."/>
            <person name="Gulick P.J."/>
            <person name="Galiba G."/>
            <person name="Kalapos B."/>
            <person name="Nelson D.R."/>
            <person name="Li P."/>
            <person name="You F.M."/>
            <person name="Luo M.C."/>
            <person name="Dvorak J."/>
        </authorList>
    </citation>
    <scope>NUCLEOTIDE SEQUENCE [LARGE SCALE GENOMIC DNA]</scope>
    <source>
        <strain evidence="1">cv. AL8/78</strain>
    </source>
</reference>
<reference evidence="2" key="2">
    <citation type="journal article" date="2017" name="Nat. Plants">
        <title>The Aegilops tauschii genome reveals multiple impacts of transposons.</title>
        <authorList>
            <person name="Zhao G."/>
            <person name="Zou C."/>
            <person name="Li K."/>
            <person name="Wang K."/>
            <person name="Li T."/>
            <person name="Gao L."/>
            <person name="Zhang X."/>
            <person name="Wang H."/>
            <person name="Yang Z."/>
            <person name="Liu X."/>
            <person name="Jiang W."/>
            <person name="Mao L."/>
            <person name="Kong X."/>
            <person name="Jiao Y."/>
            <person name="Jia J."/>
        </authorList>
    </citation>
    <scope>NUCLEOTIDE SEQUENCE [LARGE SCALE GENOMIC DNA]</scope>
    <source>
        <strain evidence="2">cv. AL8/78</strain>
    </source>
</reference>
<dbReference type="EnsemblPlants" id="AET1Gv20142700.62">
    <property type="protein sequence ID" value="AET1Gv20142700.62"/>
    <property type="gene ID" value="AET1Gv20142700"/>
</dbReference>
<dbReference type="AlphaFoldDB" id="A0A452XSP5"/>
<sequence length="65" mass="7127">MVRQSSWLTEGGYLRAFVLEHGHLVRPQQPGSSGGSAHCMDQITLCQPWESCAHSATHVTFSCVI</sequence>
<proteinExistence type="predicted"/>
<reference evidence="1" key="4">
    <citation type="submission" date="2019-03" db="UniProtKB">
        <authorList>
            <consortium name="EnsemblPlants"/>
        </authorList>
    </citation>
    <scope>IDENTIFICATION</scope>
</reference>
<name>A0A452XSP5_AEGTS</name>
<accession>A0A452XSP5</accession>
<dbReference type="Gramene" id="AET1Gv20142700.62">
    <property type="protein sequence ID" value="AET1Gv20142700.62"/>
    <property type="gene ID" value="AET1Gv20142700"/>
</dbReference>
<protein>
    <submittedName>
        <fullName evidence="1">Uncharacterized protein</fullName>
    </submittedName>
</protein>
<organism evidence="1 2">
    <name type="scientific">Aegilops tauschii subsp. strangulata</name>
    <name type="common">Goatgrass</name>
    <dbReference type="NCBI Taxonomy" id="200361"/>
    <lineage>
        <taxon>Eukaryota</taxon>
        <taxon>Viridiplantae</taxon>
        <taxon>Streptophyta</taxon>
        <taxon>Embryophyta</taxon>
        <taxon>Tracheophyta</taxon>
        <taxon>Spermatophyta</taxon>
        <taxon>Magnoliopsida</taxon>
        <taxon>Liliopsida</taxon>
        <taxon>Poales</taxon>
        <taxon>Poaceae</taxon>
        <taxon>BOP clade</taxon>
        <taxon>Pooideae</taxon>
        <taxon>Triticodae</taxon>
        <taxon>Triticeae</taxon>
        <taxon>Triticinae</taxon>
        <taxon>Aegilops</taxon>
    </lineage>
</organism>
<evidence type="ECO:0000313" key="1">
    <source>
        <dbReference type="EnsemblPlants" id="AET1Gv20142700.62"/>
    </source>
</evidence>
<evidence type="ECO:0000313" key="2">
    <source>
        <dbReference type="Proteomes" id="UP000015105"/>
    </source>
</evidence>
<reference evidence="1" key="3">
    <citation type="journal article" date="2017" name="Nature">
        <title>Genome sequence of the progenitor of the wheat D genome Aegilops tauschii.</title>
        <authorList>
            <person name="Luo M.C."/>
            <person name="Gu Y.Q."/>
            <person name="Puiu D."/>
            <person name="Wang H."/>
            <person name="Twardziok S.O."/>
            <person name="Deal K.R."/>
            <person name="Huo N."/>
            <person name="Zhu T."/>
            <person name="Wang L."/>
            <person name="Wang Y."/>
            <person name="McGuire P.E."/>
            <person name="Liu S."/>
            <person name="Long H."/>
            <person name="Ramasamy R.K."/>
            <person name="Rodriguez J.C."/>
            <person name="Van S.L."/>
            <person name="Yuan L."/>
            <person name="Wang Z."/>
            <person name="Xia Z."/>
            <person name="Xiao L."/>
            <person name="Anderson O.D."/>
            <person name="Ouyang S."/>
            <person name="Liang Y."/>
            <person name="Zimin A.V."/>
            <person name="Pertea G."/>
            <person name="Qi P."/>
            <person name="Bennetzen J.L."/>
            <person name="Dai X."/>
            <person name="Dawson M.W."/>
            <person name="Muller H.G."/>
            <person name="Kugler K."/>
            <person name="Rivarola-Duarte L."/>
            <person name="Spannagl M."/>
            <person name="Mayer K.F.X."/>
            <person name="Lu F.H."/>
            <person name="Bevan M.W."/>
            <person name="Leroy P."/>
            <person name="Li P."/>
            <person name="You F.M."/>
            <person name="Sun Q."/>
            <person name="Liu Z."/>
            <person name="Lyons E."/>
            <person name="Wicker T."/>
            <person name="Salzberg S.L."/>
            <person name="Devos K.M."/>
            <person name="Dvorak J."/>
        </authorList>
    </citation>
    <scope>NUCLEOTIDE SEQUENCE [LARGE SCALE GENOMIC DNA]</scope>
    <source>
        <strain evidence="1">cv. AL8/78</strain>
    </source>
</reference>
<keyword evidence="2" id="KW-1185">Reference proteome</keyword>
<reference evidence="2" key="1">
    <citation type="journal article" date="2014" name="Science">
        <title>Ancient hybridizations among the ancestral genomes of bread wheat.</title>
        <authorList>
            <consortium name="International Wheat Genome Sequencing Consortium,"/>
            <person name="Marcussen T."/>
            <person name="Sandve S.R."/>
            <person name="Heier L."/>
            <person name="Spannagl M."/>
            <person name="Pfeifer M."/>
            <person name="Jakobsen K.S."/>
            <person name="Wulff B.B."/>
            <person name="Steuernagel B."/>
            <person name="Mayer K.F."/>
            <person name="Olsen O.A."/>
        </authorList>
    </citation>
    <scope>NUCLEOTIDE SEQUENCE [LARGE SCALE GENOMIC DNA]</scope>
    <source>
        <strain evidence="2">cv. AL8/78</strain>
    </source>
</reference>
<dbReference type="Proteomes" id="UP000015105">
    <property type="component" value="Chromosome 1D"/>
</dbReference>